<dbReference type="InterPro" id="IPR006311">
    <property type="entry name" value="TAT_signal"/>
</dbReference>
<feature type="domain" description="Gfo/Idh/MocA-like oxidoreductase bacterial type C-terminal" evidence="2">
    <location>
        <begin position="372"/>
        <end position="441"/>
    </location>
</feature>
<proteinExistence type="predicted"/>
<dbReference type="InterPro" id="IPR036291">
    <property type="entry name" value="NAD(P)-bd_dom_sf"/>
</dbReference>
<gene>
    <name evidence="3" type="ORF">SAMN05443144_1373</name>
</gene>
<dbReference type="Gene3D" id="3.40.50.720">
    <property type="entry name" value="NAD(P)-binding Rossmann-like Domain"/>
    <property type="match status" value="1"/>
</dbReference>
<dbReference type="STRING" id="1194090.SAMN05443144_1373"/>
<dbReference type="OrthoDB" id="9763611at2"/>
<organism evidence="3 4">
    <name type="scientific">Fodinibius roseus</name>
    <dbReference type="NCBI Taxonomy" id="1194090"/>
    <lineage>
        <taxon>Bacteria</taxon>
        <taxon>Pseudomonadati</taxon>
        <taxon>Balneolota</taxon>
        <taxon>Balneolia</taxon>
        <taxon>Balneolales</taxon>
        <taxon>Balneolaceae</taxon>
        <taxon>Fodinibius</taxon>
    </lineage>
</organism>
<dbReference type="AlphaFoldDB" id="A0A1M5L2M7"/>
<accession>A0A1M5L2M7</accession>
<dbReference type="PROSITE" id="PS51318">
    <property type="entry name" value="TAT"/>
    <property type="match status" value="1"/>
</dbReference>
<feature type="domain" description="Gfo/Idh/MocA-like oxidoreductase bacterial type C-terminal" evidence="2">
    <location>
        <begin position="207"/>
        <end position="275"/>
    </location>
</feature>
<evidence type="ECO:0000313" key="3">
    <source>
        <dbReference type="EMBL" id="SHG59241.1"/>
    </source>
</evidence>
<dbReference type="EMBL" id="FQUS01000037">
    <property type="protein sequence ID" value="SHG59241.1"/>
    <property type="molecule type" value="Genomic_DNA"/>
</dbReference>
<protein>
    <submittedName>
        <fullName evidence="3">Predicted dehydrogenase</fullName>
    </submittedName>
</protein>
<dbReference type="Pfam" id="PF19051">
    <property type="entry name" value="GFO_IDH_MocA_C2"/>
    <property type="match status" value="2"/>
</dbReference>
<reference evidence="3 4" key="1">
    <citation type="submission" date="2016-11" db="EMBL/GenBank/DDBJ databases">
        <authorList>
            <person name="Jaros S."/>
            <person name="Januszkiewicz K."/>
            <person name="Wedrychowicz H."/>
        </authorList>
    </citation>
    <scope>NUCLEOTIDE SEQUENCE [LARGE SCALE GENOMIC DNA]</scope>
    <source>
        <strain evidence="3 4">DSM 21986</strain>
    </source>
</reference>
<dbReference type="Pfam" id="PF01408">
    <property type="entry name" value="GFO_IDH_MocA"/>
    <property type="match status" value="1"/>
</dbReference>
<dbReference type="Gene3D" id="3.30.360.10">
    <property type="entry name" value="Dihydrodipicolinate Reductase, domain 2"/>
    <property type="match status" value="1"/>
</dbReference>
<evidence type="ECO:0000313" key="4">
    <source>
        <dbReference type="Proteomes" id="UP000184041"/>
    </source>
</evidence>
<dbReference type="RefSeq" id="WP_073068411.1">
    <property type="nucleotide sequence ID" value="NZ_FQUS01000037.1"/>
</dbReference>
<dbReference type="InterPro" id="IPR043906">
    <property type="entry name" value="Gfo/Idh/MocA_OxRdtase_bact_C"/>
</dbReference>
<dbReference type="PANTHER" id="PTHR43818:SF5">
    <property type="entry name" value="OXIDOREDUCTASE FAMILY PROTEIN"/>
    <property type="match status" value="1"/>
</dbReference>
<dbReference type="SUPFAM" id="SSF55347">
    <property type="entry name" value="Glyceraldehyde-3-phosphate dehydrogenase-like, C-terminal domain"/>
    <property type="match status" value="1"/>
</dbReference>
<dbReference type="InterPro" id="IPR050463">
    <property type="entry name" value="Gfo/Idh/MocA_oxidrdct_glycsds"/>
</dbReference>
<keyword evidence="4" id="KW-1185">Reference proteome</keyword>
<name>A0A1M5L2M7_9BACT</name>
<evidence type="ECO:0000259" key="2">
    <source>
        <dbReference type="Pfam" id="PF19051"/>
    </source>
</evidence>
<dbReference type="SUPFAM" id="SSF51735">
    <property type="entry name" value="NAD(P)-binding Rossmann-fold domains"/>
    <property type="match status" value="1"/>
</dbReference>
<dbReference type="Proteomes" id="UP000184041">
    <property type="component" value="Unassembled WGS sequence"/>
</dbReference>
<dbReference type="InterPro" id="IPR000683">
    <property type="entry name" value="Gfo/Idh/MocA-like_OxRdtase_N"/>
</dbReference>
<evidence type="ECO:0000259" key="1">
    <source>
        <dbReference type="Pfam" id="PF01408"/>
    </source>
</evidence>
<feature type="domain" description="Gfo/Idh/MocA-like oxidoreductase N-terminal" evidence="1">
    <location>
        <begin position="43"/>
        <end position="165"/>
    </location>
</feature>
<sequence length="447" mass="49181">MDNNIERREFLKKISTLGLGMGLVGAGAPRVFAGGSPNKKIVVGVMGTNSRGAALAEGFARLPGAEVAYICDVDEKAMANGIKAVEEGGQKKKPKGVKDFRRILDDKALDALVIGAPDHWHAPAAILALKAGKHVYVEKPCSHNPHEGELLVKAAKKYDKVVQMGNQRRSWPNVIQGINEIKDGAIGETYFARAWYANTREPIGHGKKTSVPSGLDFDLWQGPAPRMEYQDNLLHYNWHWFWHWGTGELLNNGTHFIDLCRWGLEVDYPLQVSSNGGRYAYDDDWETPDTQTASYDFEGGKTISWEGRSCNGQPIGGHGVGASFHGTEGTIVIHPGNGYTLFDNNGNEVKEVSMDSNNELDTTGPGYDRDAVHFTNFTDAIRSSDSSNLNSPVEDGNKSVLLCQLGNIAYRTGRTLDCDPDTGKIVDDKEAMKLWKREYEPGWEPTV</sequence>
<dbReference type="GO" id="GO:0000166">
    <property type="term" value="F:nucleotide binding"/>
    <property type="evidence" value="ECO:0007669"/>
    <property type="project" value="InterPro"/>
</dbReference>
<dbReference type="PANTHER" id="PTHR43818">
    <property type="entry name" value="BCDNA.GH03377"/>
    <property type="match status" value="1"/>
</dbReference>